<accession>A0A6J7WN88</accession>
<name>A0A6J7WN88_9CAUD</name>
<protein>
    <submittedName>
        <fullName evidence="2">Uncharacterized protein</fullName>
    </submittedName>
</protein>
<gene>
    <name evidence="1" type="ORF">UFOVP110_116</name>
    <name evidence="2" type="ORF">UFOVP223_48</name>
</gene>
<dbReference type="EMBL" id="LR798276">
    <property type="protein sequence ID" value="CAB5219260.1"/>
    <property type="molecule type" value="Genomic_DNA"/>
</dbReference>
<evidence type="ECO:0000313" key="1">
    <source>
        <dbReference type="EMBL" id="CAB4128948.1"/>
    </source>
</evidence>
<evidence type="ECO:0000313" key="2">
    <source>
        <dbReference type="EMBL" id="CAB5219260.1"/>
    </source>
</evidence>
<dbReference type="EMBL" id="LR796220">
    <property type="protein sequence ID" value="CAB4128948.1"/>
    <property type="molecule type" value="Genomic_DNA"/>
</dbReference>
<proteinExistence type="predicted"/>
<organism evidence="2">
    <name type="scientific">uncultured Caudovirales phage</name>
    <dbReference type="NCBI Taxonomy" id="2100421"/>
    <lineage>
        <taxon>Viruses</taxon>
        <taxon>Duplodnaviria</taxon>
        <taxon>Heunggongvirae</taxon>
        <taxon>Uroviricota</taxon>
        <taxon>Caudoviricetes</taxon>
        <taxon>Peduoviridae</taxon>
        <taxon>Maltschvirus</taxon>
        <taxon>Maltschvirus maltsch</taxon>
    </lineage>
</organism>
<sequence>MSDAEQKLDTQLVIMAYDTVIRDWMSDDTMPKHVRKFIKGYLKARKWELKNVWLTGAVRSYTLEELEALEGDENE</sequence>
<reference evidence="2" key="1">
    <citation type="submission" date="2020-05" db="EMBL/GenBank/DDBJ databases">
        <authorList>
            <person name="Chiriac C."/>
            <person name="Salcher M."/>
            <person name="Ghai R."/>
            <person name="Kavagutti S V."/>
        </authorList>
    </citation>
    <scope>NUCLEOTIDE SEQUENCE</scope>
</reference>